<dbReference type="GO" id="GO:0016491">
    <property type="term" value="F:oxidoreductase activity"/>
    <property type="evidence" value="ECO:0007669"/>
    <property type="project" value="UniProtKB-KW"/>
</dbReference>
<dbReference type="PANTHER" id="PTHR11091">
    <property type="entry name" value="OXIDOREDUCTASE-RELATED"/>
    <property type="match status" value="1"/>
</dbReference>
<dbReference type="OrthoDB" id="9769447at2"/>
<comment type="caution">
    <text evidence="3">The sequence shown here is derived from an EMBL/GenBank/DDBJ whole genome shotgun (WGS) entry which is preliminary data.</text>
</comment>
<evidence type="ECO:0000313" key="3">
    <source>
        <dbReference type="EMBL" id="RHW30317.1"/>
    </source>
</evidence>
<dbReference type="PANTHER" id="PTHR11091:SF0">
    <property type="entry name" value="MALATE DEHYDROGENASE"/>
    <property type="match status" value="1"/>
</dbReference>
<keyword evidence="4" id="KW-1185">Reference proteome</keyword>
<dbReference type="Gene3D" id="3.30.1370.60">
    <property type="entry name" value="Hypothetical oxidoreductase yiak, domain 2"/>
    <property type="match status" value="1"/>
</dbReference>
<organism evidence="3 4">
    <name type="scientific">Oceanobacillus profundus</name>
    <dbReference type="NCBI Taxonomy" id="372463"/>
    <lineage>
        <taxon>Bacteria</taxon>
        <taxon>Bacillati</taxon>
        <taxon>Bacillota</taxon>
        <taxon>Bacilli</taxon>
        <taxon>Bacillales</taxon>
        <taxon>Bacillaceae</taxon>
        <taxon>Oceanobacillus</taxon>
    </lineage>
</organism>
<evidence type="ECO:0000256" key="1">
    <source>
        <dbReference type="ARBA" id="ARBA00006056"/>
    </source>
</evidence>
<reference evidence="3 4" key="1">
    <citation type="journal article" date="2007" name="Int. J. Syst. Evol. Microbiol.">
        <title>Oceanobacillus profundus sp. nov., isolated from a deep-sea sediment core.</title>
        <authorList>
            <person name="Kim Y.G."/>
            <person name="Choi D.H."/>
            <person name="Hyun S."/>
            <person name="Cho B.C."/>
        </authorList>
    </citation>
    <scope>NUCLEOTIDE SEQUENCE [LARGE SCALE GENOMIC DNA]</scope>
    <source>
        <strain evidence="3 4">DSM 18246</strain>
    </source>
</reference>
<dbReference type="InterPro" id="IPR036111">
    <property type="entry name" value="Mal/L-sulfo/L-lacto_DH-like_sf"/>
</dbReference>
<dbReference type="InterPro" id="IPR043143">
    <property type="entry name" value="Mal/L-sulf/L-lact_DH-like_NADP"/>
</dbReference>
<gene>
    <name evidence="3" type="ORF">D1B32_17250</name>
</gene>
<dbReference type="AlphaFoldDB" id="A0A417YCI2"/>
<evidence type="ECO:0000313" key="4">
    <source>
        <dbReference type="Proteomes" id="UP000285456"/>
    </source>
</evidence>
<name>A0A417YCI2_9BACI</name>
<keyword evidence="2" id="KW-0560">Oxidoreductase</keyword>
<dbReference type="SUPFAM" id="SSF89733">
    <property type="entry name" value="L-sulfolactate dehydrogenase-like"/>
    <property type="match status" value="1"/>
</dbReference>
<dbReference type="InterPro" id="IPR043144">
    <property type="entry name" value="Mal/L-sulf/L-lact_DH-like_ah"/>
</dbReference>
<dbReference type="Proteomes" id="UP000285456">
    <property type="component" value="Unassembled WGS sequence"/>
</dbReference>
<dbReference type="Gene3D" id="1.10.1530.10">
    <property type="match status" value="1"/>
</dbReference>
<dbReference type="InterPro" id="IPR003767">
    <property type="entry name" value="Malate/L-lactate_DH-like"/>
</dbReference>
<comment type="similarity">
    <text evidence="1">Belongs to the LDH2/MDH2 oxidoreductase family.</text>
</comment>
<dbReference type="EMBL" id="QWEH01000014">
    <property type="protein sequence ID" value="RHW30317.1"/>
    <property type="molecule type" value="Genomic_DNA"/>
</dbReference>
<dbReference type="RefSeq" id="WP_095308210.1">
    <property type="nucleotide sequence ID" value="NZ_JAMAWL010000014.1"/>
</dbReference>
<proteinExistence type="inferred from homology"/>
<protein>
    <submittedName>
        <fullName evidence="3">Ldh family oxidoreductase</fullName>
    </submittedName>
</protein>
<evidence type="ECO:0000256" key="2">
    <source>
        <dbReference type="ARBA" id="ARBA00023002"/>
    </source>
</evidence>
<sequence length="350" mass="38031">MYTVDSSRLKEYCEKVLLGNSIPEKEAKIIADSLVDANEIGVDSHGVTRLADYMKRLEKGLIEPKTELSVVRENKATILYDANNGWGQYAGKVAMQKAIDKAKECGTAISAVQNSNHFGTASYFARMAAKQGCIGIVMTNASPLMVAWGSKRPTLGTNPICIAAPTNQHPVVLDMATSTVARGKINLAAKNNQSIPEGWAITKDGKPTTDAQEALDGYLLPFGAKGSGLAIMIDIMTGVLTGSLFGDQIPLMYDGDEPQTLGHMFIVIDINSFMDIDVYKERMQDRIEQTVKGPAADGVERVFMPGDIEQNKREKVQSEGLVLTEAIFNELKMLGKQCEASIESILISYV</sequence>
<accession>A0A417YCI2</accession>
<dbReference type="Pfam" id="PF02615">
    <property type="entry name" value="Ldh_2"/>
    <property type="match status" value="1"/>
</dbReference>